<evidence type="ECO:0000313" key="4">
    <source>
        <dbReference type="EMBL" id="MFC6018383.1"/>
    </source>
</evidence>
<comment type="caution">
    <text evidence="4">The sequence shown here is derived from an EMBL/GenBank/DDBJ whole genome shotgun (WGS) entry which is preliminary data.</text>
</comment>
<evidence type="ECO:0000256" key="1">
    <source>
        <dbReference type="ARBA" id="ARBA00006328"/>
    </source>
</evidence>
<comment type="similarity">
    <text evidence="1">Belongs to the NmrA-type oxidoreductase family.</text>
</comment>
<dbReference type="SUPFAM" id="SSF51735">
    <property type="entry name" value="NAD(P)-binding Rossmann-fold domains"/>
    <property type="match status" value="1"/>
</dbReference>
<dbReference type="PANTHER" id="PTHR42748">
    <property type="entry name" value="NITROGEN METABOLITE REPRESSION PROTEIN NMRA FAMILY MEMBER"/>
    <property type="match status" value="1"/>
</dbReference>
<feature type="domain" description="NmrA-like" evidence="3">
    <location>
        <begin position="4"/>
        <end position="303"/>
    </location>
</feature>
<dbReference type="Gene3D" id="3.40.50.720">
    <property type="entry name" value="NAD(P)-binding Rossmann-like Domain"/>
    <property type="match status" value="1"/>
</dbReference>
<dbReference type="PANTHER" id="PTHR42748:SF7">
    <property type="entry name" value="NMRA LIKE REDOX SENSOR 1-RELATED"/>
    <property type="match status" value="1"/>
</dbReference>
<reference evidence="5" key="1">
    <citation type="journal article" date="2019" name="Int. J. Syst. Evol. Microbiol.">
        <title>The Global Catalogue of Microorganisms (GCM) 10K type strain sequencing project: providing services to taxonomists for standard genome sequencing and annotation.</title>
        <authorList>
            <consortium name="The Broad Institute Genomics Platform"/>
            <consortium name="The Broad Institute Genome Sequencing Center for Infectious Disease"/>
            <person name="Wu L."/>
            <person name="Ma J."/>
        </authorList>
    </citation>
    <scope>NUCLEOTIDE SEQUENCE [LARGE SCALE GENOMIC DNA]</scope>
    <source>
        <strain evidence="5">ZS-35-S2</strain>
    </source>
</reference>
<sequence>MSGNKMISVMGATGVQGGAVARALLADGTFGVRAITRDASSARAQALAALGAEVVEASLNDEASLRKAFDGAHGAFLVTPFWEHMSAAKELIEVENLIGAARAAGLRHVVWSTLEDTREAIGVTDDRMPTLDGIYKVPHFDVKGGVADAMFAESGLPTTYLQVSFYWDNLLTDVKPQRDPDGVLALHLPIGDTPIAGIAAEDIGHAVVSAFQRPAETIGVTLGIAGEHLTGDQIAATFSRVLGEPVVYRPLTHDQFRGLGFPGAVELGNMFQYYAEFPESYLGRRDVELMRSINPDWRSLADFLANHRDRLAG</sequence>
<dbReference type="EMBL" id="JBHSPR010000013">
    <property type="protein sequence ID" value="MFC6018383.1"/>
    <property type="molecule type" value="Genomic_DNA"/>
</dbReference>
<organism evidence="4 5">
    <name type="scientific">Plantactinospora solaniradicis</name>
    <dbReference type="NCBI Taxonomy" id="1723736"/>
    <lineage>
        <taxon>Bacteria</taxon>
        <taxon>Bacillati</taxon>
        <taxon>Actinomycetota</taxon>
        <taxon>Actinomycetes</taxon>
        <taxon>Micromonosporales</taxon>
        <taxon>Micromonosporaceae</taxon>
        <taxon>Plantactinospora</taxon>
    </lineage>
</organism>
<dbReference type="Pfam" id="PF05368">
    <property type="entry name" value="NmrA"/>
    <property type="match status" value="1"/>
</dbReference>
<evidence type="ECO:0000256" key="2">
    <source>
        <dbReference type="ARBA" id="ARBA00022857"/>
    </source>
</evidence>
<proteinExistence type="inferred from homology"/>
<dbReference type="InterPro" id="IPR036291">
    <property type="entry name" value="NAD(P)-bd_dom_sf"/>
</dbReference>
<name>A0ABW1KDG5_9ACTN</name>
<keyword evidence="2" id="KW-0521">NADP</keyword>
<protein>
    <submittedName>
        <fullName evidence="4">NmrA/HSCARG family protein</fullName>
    </submittedName>
</protein>
<dbReference type="RefSeq" id="WP_377423778.1">
    <property type="nucleotide sequence ID" value="NZ_JBHSPR010000013.1"/>
</dbReference>
<dbReference type="CDD" id="cd05251">
    <property type="entry name" value="NmrA_like_SDR_a"/>
    <property type="match status" value="1"/>
</dbReference>
<gene>
    <name evidence="4" type="ORF">ACFP2T_19490</name>
</gene>
<dbReference type="InterPro" id="IPR051164">
    <property type="entry name" value="NmrA-like_oxidored"/>
</dbReference>
<evidence type="ECO:0000313" key="5">
    <source>
        <dbReference type="Proteomes" id="UP001596203"/>
    </source>
</evidence>
<dbReference type="Proteomes" id="UP001596203">
    <property type="component" value="Unassembled WGS sequence"/>
</dbReference>
<accession>A0ABW1KDG5</accession>
<dbReference type="Gene3D" id="3.90.25.10">
    <property type="entry name" value="UDP-galactose 4-epimerase, domain 1"/>
    <property type="match status" value="1"/>
</dbReference>
<keyword evidence="5" id="KW-1185">Reference proteome</keyword>
<dbReference type="InterPro" id="IPR008030">
    <property type="entry name" value="NmrA-like"/>
</dbReference>
<evidence type="ECO:0000259" key="3">
    <source>
        <dbReference type="Pfam" id="PF05368"/>
    </source>
</evidence>